<dbReference type="InterPro" id="IPR011993">
    <property type="entry name" value="PH-like_dom_sf"/>
</dbReference>
<evidence type="ECO:0000313" key="12">
    <source>
        <dbReference type="Ensembl" id="ENSCSAVP00000010456.1"/>
    </source>
</evidence>
<evidence type="ECO:0000256" key="6">
    <source>
        <dbReference type="ARBA" id="ARBA00022753"/>
    </source>
</evidence>
<proteinExistence type="inferred from homology"/>
<comment type="similarity">
    <text evidence="3">Belongs to the sorting nexin family.</text>
</comment>
<dbReference type="AlphaFoldDB" id="H2YYP5"/>
<keyword evidence="13" id="KW-1185">Reference proteome</keyword>
<dbReference type="Pfam" id="PF21271">
    <property type="entry name" value="SNX17-31_F2_FERM"/>
    <property type="match status" value="1"/>
</dbReference>
<keyword evidence="8" id="KW-0446">Lipid-binding</keyword>
<reference evidence="13" key="1">
    <citation type="submission" date="2003-08" db="EMBL/GenBank/DDBJ databases">
        <authorList>
            <person name="Birren B."/>
            <person name="Nusbaum C."/>
            <person name="Abebe A."/>
            <person name="Abouelleil A."/>
            <person name="Adekoya E."/>
            <person name="Ait-zahra M."/>
            <person name="Allen N."/>
            <person name="Allen T."/>
            <person name="An P."/>
            <person name="Anderson M."/>
            <person name="Anderson S."/>
            <person name="Arachchi H."/>
            <person name="Armbruster J."/>
            <person name="Bachantsang P."/>
            <person name="Baldwin J."/>
            <person name="Barry A."/>
            <person name="Bayul T."/>
            <person name="Blitshsteyn B."/>
            <person name="Bloom T."/>
            <person name="Blye J."/>
            <person name="Boguslavskiy L."/>
            <person name="Borowsky M."/>
            <person name="Boukhgalter B."/>
            <person name="Brunache A."/>
            <person name="Butler J."/>
            <person name="Calixte N."/>
            <person name="Calvo S."/>
            <person name="Camarata J."/>
            <person name="Campo K."/>
            <person name="Chang J."/>
            <person name="Cheshatsang Y."/>
            <person name="Citroen M."/>
            <person name="Collymore A."/>
            <person name="Considine T."/>
            <person name="Cook A."/>
            <person name="Cooke P."/>
            <person name="Corum B."/>
            <person name="Cuomo C."/>
            <person name="David R."/>
            <person name="Dawoe T."/>
            <person name="Degray S."/>
            <person name="Dodge S."/>
            <person name="Dooley K."/>
            <person name="Dorje P."/>
            <person name="Dorjee K."/>
            <person name="Dorris L."/>
            <person name="Duffey N."/>
            <person name="Dupes A."/>
            <person name="Elkins T."/>
            <person name="Engels R."/>
            <person name="Erickson J."/>
            <person name="Farina A."/>
            <person name="Faro S."/>
            <person name="Ferreira P."/>
            <person name="Fischer H."/>
            <person name="Fitzgerald M."/>
            <person name="Foley K."/>
            <person name="Gage D."/>
            <person name="Galagan J."/>
            <person name="Gearin G."/>
            <person name="Gnerre S."/>
            <person name="Gnirke A."/>
            <person name="Goyette A."/>
            <person name="Graham J."/>
            <person name="Grandbois E."/>
            <person name="Gyaltsen K."/>
            <person name="Hafez N."/>
            <person name="Hagopian D."/>
            <person name="Hagos B."/>
            <person name="Hall J."/>
            <person name="Hatcher B."/>
            <person name="Heller A."/>
            <person name="Higgins H."/>
            <person name="Honan T."/>
            <person name="Horn A."/>
            <person name="Houde N."/>
            <person name="Hughes L."/>
            <person name="Hulme W."/>
            <person name="Husby E."/>
            <person name="Iliev I."/>
            <person name="Jaffe D."/>
            <person name="Jones C."/>
            <person name="Kamal M."/>
            <person name="Kamat A."/>
            <person name="Kamvysselis M."/>
            <person name="Karlsson E."/>
            <person name="Kells C."/>
            <person name="Kieu A."/>
            <person name="Kisner P."/>
            <person name="Kodira C."/>
            <person name="Kulbokas E."/>
            <person name="Labutti K."/>
            <person name="Lama D."/>
            <person name="Landers T."/>
            <person name="Leger J."/>
            <person name="Levine S."/>
            <person name="Lewis D."/>
            <person name="Lewis T."/>
            <person name="Lindblad-toh K."/>
            <person name="Liu X."/>
            <person name="Lokyitsang T."/>
            <person name="Lokyitsang Y."/>
            <person name="Lucien O."/>
            <person name="Lui A."/>
            <person name="Ma L.J."/>
            <person name="Mabbitt R."/>
            <person name="Macdonald J."/>
            <person name="Maclean C."/>
            <person name="Major J."/>
            <person name="Manning J."/>
            <person name="Marabella R."/>
            <person name="Maru K."/>
            <person name="Matthews C."/>
            <person name="Mauceli E."/>
            <person name="Mccarthy M."/>
            <person name="Mcdonough S."/>
            <person name="Mcghee T."/>
            <person name="Meldrim J."/>
            <person name="Meneus L."/>
            <person name="Mesirov J."/>
            <person name="Mihalev A."/>
            <person name="Mihova T."/>
            <person name="Mikkelsen T."/>
            <person name="Mlenga V."/>
            <person name="Moru K."/>
            <person name="Mozes J."/>
            <person name="Mulrain L."/>
            <person name="Munson G."/>
            <person name="Naylor J."/>
            <person name="Newes C."/>
            <person name="Nguyen C."/>
            <person name="Nguyen N."/>
            <person name="Nguyen T."/>
            <person name="Nicol R."/>
            <person name="Nielsen C."/>
            <person name="Nizzari M."/>
            <person name="Norbu C."/>
            <person name="Norbu N."/>
            <person name="O'donnell P."/>
            <person name="Okoawo O."/>
            <person name="O'leary S."/>
            <person name="Omotosho B."/>
            <person name="O'neill K."/>
            <person name="Osman S."/>
            <person name="Parker S."/>
            <person name="Perrin D."/>
            <person name="Phunkhang P."/>
            <person name="Piqani B."/>
            <person name="Purcell S."/>
            <person name="Rachupka T."/>
            <person name="Ramasamy U."/>
            <person name="Rameau R."/>
            <person name="Ray V."/>
            <person name="Raymond C."/>
            <person name="Retta R."/>
            <person name="Richardson S."/>
            <person name="Rise C."/>
            <person name="Rodriguez J."/>
            <person name="Rogers J."/>
            <person name="Rogov P."/>
            <person name="Rutman M."/>
            <person name="Schupbach R."/>
            <person name="Seaman C."/>
            <person name="Settipalli S."/>
            <person name="Sharpe T."/>
            <person name="Sheridan J."/>
            <person name="Sherpa N."/>
            <person name="Shi J."/>
            <person name="Smirnov S."/>
            <person name="Smith C."/>
            <person name="Sougnez C."/>
            <person name="Spencer B."/>
            <person name="Stalker J."/>
            <person name="Stange-thomann N."/>
            <person name="Stavropoulos S."/>
            <person name="Stetson K."/>
            <person name="Stone C."/>
            <person name="Stone S."/>
            <person name="Stubbs M."/>
            <person name="Talamas J."/>
            <person name="Tchuinga P."/>
            <person name="Tenzing P."/>
            <person name="Tesfaye S."/>
            <person name="Theodore J."/>
            <person name="Thoulutsang Y."/>
            <person name="Topham K."/>
            <person name="Towey S."/>
            <person name="Tsamla T."/>
            <person name="Tsomo N."/>
            <person name="Vallee D."/>
            <person name="Vassiliev H."/>
            <person name="Venkataraman V."/>
            <person name="Vinson J."/>
            <person name="Vo A."/>
            <person name="Wade C."/>
            <person name="Wang S."/>
            <person name="Wangchuk T."/>
            <person name="Wangdi T."/>
            <person name="Whittaker C."/>
            <person name="Wilkinson J."/>
            <person name="Wu Y."/>
            <person name="Wyman D."/>
            <person name="Yadav S."/>
            <person name="Yang S."/>
            <person name="Yang X."/>
            <person name="Yeager S."/>
            <person name="Yee E."/>
            <person name="Young G."/>
            <person name="Zainoun J."/>
            <person name="Zembeck L."/>
            <person name="Zimmer A."/>
            <person name="Zody M."/>
            <person name="Lander E."/>
        </authorList>
    </citation>
    <scope>NUCLEOTIDE SEQUENCE [LARGE SCALE GENOMIC DNA]</scope>
</reference>
<dbReference type="InterPro" id="IPR037836">
    <property type="entry name" value="SNX17_FERM-like_dom"/>
</dbReference>
<evidence type="ECO:0000256" key="5">
    <source>
        <dbReference type="ARBA" id="ARBA00022490"/>
    </source>
</evidence>
<dbReference type="STRING" id="51511.ENSCSAVP00000010456"/>
<dbReference type="GO" id="GO:0032456">
    <property type="term" value="P:endocytic recycling"/>
    <property type="evidence" value="ECO:0007669"/>
    <property type="project" value="TreeGrafter"/>
</dbReference>
<dbReference type="GO" id="GO:0030659">
    <property type="term" value="C:cytoplasmic vesicle membrane"/>
    <property type="evidence" value="ECO:0007669"/>
    <property type="project" value="UniProtKB-SubCell"/>
</dbReference>
<dbReference type="InterPro" id="IPR048767">
    <property type="entry name" value="SNX17-31_FERM_F2"/>
</dbReference>
<accession>H2YYP5</accession>
<dbReference type="SMART" id="SM00312">
    <property type="entry name" value="PX"/>
    <property type="match status" value="1"/>
</dbReference>
<dbReference type="eggNOG" id="KOG3784">
    <property type="taxonomic scope" value="Eukaryota"/>
</dbReference>
<dbReference type="GO" id="GO:0035091">
    <property type="term" value="F:phosphatidylinositol binding"/>
    <property type="evidence" value="ECO:0007669"/>
    <property type="project" value="InterPro"/>
</dbReference>
<dbReference type="FunFam" id="2.30.29.30:FF:000145">
    <property type="entry name" value="Sorting nexin-17 isoform1"/>
    <property type="match status" value="1"/>
</dbReference>
<dbReference type="Gene3D" id="2.30.29.30">
    <property type="entry name" value="Pleckstrin-homology domain (PH domain)/Phosphotyrosine-binding domain (PTB)"/>
    <property type="match status" value="1"/>
</dbReference>
<evidence type="ECO:0000256" key="7">
    <source>
        <dbReference type="ARBA" id="ARBA00022927"/>
    </source>
</evidence>
<evidence type="ECO:0000256" key="2">
    <source>
        <dbReference type="ARBA" id="ARBA00004412"/>
    </source>
</evidence>
<dbReference type="InterPro" id="IPR036871">
    <property type="entry name" value="PX_dom_sf"/>
</dbReference>
<evidence type="ECO:0000313" key="13">
    <source>
        <dbReference type="Proteomes" id="UP000007875"/>
    </source>
</evidence>
<dbReference type="CDD" id="cd13337">
    <property type="entry name" value="FERM-like_C_SNX17"/>
    <property type="match status" value="1"/>
</dbReference>
<evidence type="ECO:0000256" key="1">
    <source>
        <dbReference type="ARBA" id="ARBA00004180"/>
    </source>
</evidence>
<dbReference type="GO" id="GO:0006886">
    <property type="term" value="P:intracellular protein transport"/>
    <property type="evidence" value="ECO:0007669"/>
    <property type="project" value="TreeGrafter"/>
</dbReference>
<dbReference type="GO" id="GO:0005769">
    <property type="term" value="C:early endosome"/>
    <property type="evidence" value="ECO:0007669"/>
    <property type="project" value="UniProtKB-SubCell"/>
</dbReference>
<evidence type="ECO:0000256" key="10">
    <source>
        <dbReference type="ARBA" id="ARBA00023329"/>
    </source>
</evidence>
<dbReference type="InParanoid" id="H2YYP5"/>
<dbReference type="Proteomes" id="UP000007875">
    <property type="component" value="Unassembled WGS sequence"/>
</dbReference>
<dbReference type="Pfam" id="PF00787">
    <property type="entry name" value="PX"/>
    <property type="match status" value="1"/>
</dbReference>
<dbReference type="Pfam" id="PF18116">
    <property type="entry name" value="SNX17_FERM_C"/>
    <property type="match status" value="1"/>
</dbReference>
<dbReference type="InterPro" id="IPR040842">
    <property type="entry name" value="SNX17/31_FERM"/>
</dbReference>
<dbReference type="InterPro" id="IPR028666">
    <property type="entry name" value="SNX17_FERM_N"/>
</dbReference>
<organism evidence="12 13">
    <name type="scientific">Ciona savignyi</name>
    <name type="common">Pacific transparent sea squirt</name>
    <dbReference type="NCBI Taxonomy" id="51511"/>
    <lineage>
        <taxon>Eukaryota</taxon>
        <taxon>Metazoa</taxon>
        <taxon>Chordata</taxon>
        <taxon>Tunicata</taxon>
        <taxon>Ascidiacea</taxon>
        <taxon>Phlebobranchia</taxon>
        <taxon>Cionidae</taxon>
        <taxon>Ciona</taxon>
    </lineage>
</organism>
<dbReference type="InterPro" id="IPR001683">
    <property type="entry name" value="PX_dom"/>
</dbReference>
<keyword evidence="4" id="KW-0813">Transport</keyword>
<keyword evidence="7" id="KW-0653">Protein transport</keyword>
<dbReference type="PROSITE" id="PS50195">
    <property type="entry name" value="PX"/>
    <property type="match status" value="1"/>
</dbReference>
<evidence type="ECO:0000256" key="8">
    <source>
        <dbReference type="ARBA" id="ARBA00023121"/>
    </source>
</evidence>
<feature type="domain" description="PX" evidence="11">
    <location>
        <begin position="1"/>
        <end position="107"/>
    </location>
</feature>
<keyword evidence="9" id="KW-0472">Membrane</keyword>
<evidence type="ECO:0000256" key="4">
    <source>
        <dbReference type="ARBA" id="ARBA00022448"/>
    </source>
</evidence>
<evidence type="ECO:0000256" key="3">
    <source>
        <dbReference type="ARBA" id="ARBA00010883"/>
    </source>
</evidence>
<keyword evidence="5" id="KW-0963">Cytoplasm</keyword>
<keyword evidence="10" id="KW-0968">Cytoplasmic vesicle</keyword>
<dbReference type="FunFam" id="3.30.1520.10:FF:000008">
    <property type="entry name" value="Sorting nexin-17 isoform1"/>
    <property type="match status" value="1"/>
</dbReference>
<dbReference type="InterPro" id="IPR048763">
    <property type="entry name" value="SNX17-31_FERM_F1"/>
</dbReference>
<keyword evidence="6" id="KW-0967">Endosome</keyword>
<dbReference type="FunCoup" id="H2YYP5">
    <property type="interactions" value="55"/>
</dbReference>
<dbReference type="CDD" id="cd06885">
    <property type="entry name" value="PX_SNX17_31"/>
    <property type="match status" value="1"/>
</dbReference>
<evidence type="ECO:0000259" key="11">
    <source>
        <dbReference type="PROSITE" id="PS50195"/>
    </source>
</evidence>
<dbReference type="GeneTree" id="ENSGT00950000183212"/>
<dbReference type="OMA" id="RRHCVGV"/>
<dbReference type="PANTHER" id="PTHR12431">
    <property type="entry name" value="SORTING NEXIN 17 AND 27"/>
    <property type="match status" value="1"/>
</dbReference>
<protein>
    <recommendedName>
        <fullName evidence="11">PX domain-containing protein</fullName>
    </recommendedName>
</protein>
<dbReference type="SUPFAM" id="SSF64268">
    <property type="entry name" value="PX domain"/>
    <property type="match status" value="1"/>
</dbReference>
<dbReference type="Gene3D" id="1.20.80.60">
    <property type="match status" value="1"/>
</dbReference>
<dbReference type="PANTHER" id="PTHR12431:SF14">
    <property type="entry name" value="LD15323P"/>
    <property type="match status" value="1"/>
</dbReference>
<dbReference type="Gene3D" id="3.10.20.90">
    <property type="entry name" value="Phosphatidylinositol 3-kinase Catalytic Subunit, Chain A, domain 1"/>
    <property type="match status" value="1"/>
</dbReference>
<reference evidence="12" key="3">
    <citation type="submission" date="2025-09" db="UniProtKB">
        <authorList>
            <consortium name="Ensembl"/>
        </authorList>
    </citation>
    <scope>IDENTIFICATION</scope>
</reference>
<reference evidence="12" key="2">
    <citation type="submission" date="2025-08" db="UniProtKB">
        <authorList>
            <consortium name="Ensembl"/>
        </authorList>
    </citation>
    <scope>IDENTIFICATION</scope>
</reference>
<dbReference type="CDD" id="cd16121">
    <property type="entry name" value="FERM_F1_SNX17"/>
    <property type="match status" value="1"/>
</dbReference>
<dbReference type="Pfam" id="PF21273">
    <property type="entry name" value="SNX17-27-31_F1_FERM"/>
    <property type="match status" value="1"/>
</dbReference>
<dbReference type="Ensembl" id="ENSCSAVT00000010582.1">
    <property type="protein sequence ID" value="ENSCSAVP00000010456.1"/>
    <property type="gene ID" value="ENSCSAVG00000006152.1"/>
</dbReference>
<evidence type="ECO:0000256" key="9">
    <source>
        <dbReference type="ARBA" id="ARBA00023136"/>
    </source>
</evidence>
<sequence length="391" mass="45295">MHFSIPDTEEISDTSGPSYKVFNVHVNGVLHCCLRYSQLHGLNEQLCTEFKAKSLPTFPPKKLWLQESDLEERRVQLEKYIQLVSQDPRLSTSDTFNTFLSKAQQETRREVSLPVTLNVHLLNGSKVTLNIHSTDQTDEVLENVMVVVGLAKELTYYFGLFLVRMEGDNHTIIRQLQEFEAPFISLKSLKDRRSYQIILRKSYWDQCFDEIHKTDRIALNLLQAQAECDVRLGWTSSSQDAKLQLASYNDRGSKKEYLELCQTLQNYGCIQFKPCISDFPENKSRVIISAGNYEIKYKILTSEKEVKEAAFSVTRIKCWKVKQLLVVIYSLSDDATQPTDEAILQFEYLFSKDNLKWITIQSEQAIMLSMCIKSMVDELIRKRKGEKIRKV</sequence>
<dbReference type="Gene3D" id="3.30.1520.10">
    <property type="entry name" value="Phox-like domain"/>
    <property type="match status" value="1"/>
</dbReference>
<name>H2YYP5_CIOSA</name>
<comment type="subcellular location">
    <subcellularLocation>
        <location evidence="1">Cytoplasmic vesicle membrane</location>
        <topology evidence="1">Peripheral membrane protein</topology>
        <orientation evidence="1">Cytoplasmic side</orientation>
    </subcellularLocation>
    <subcellularLocation>
        <location evidence="2">Early endosome</location>
    </subcellularLocation>
</comment>
<dbReference type="HOGENOM" id="CLU_041342_0_0_1"/>